<dbReference type="Gene3D" id="3.40.630.10">
    <property type="entry name" value="Zn peptidases"/>
    <property type="match status" value="1"/>
</dbReference>
<accession>A0ABQ3PMH3</accession>
<proteinExistence type="predicted"/>
<evidence type="ECO:0000313" key="8">
    <source>
        <dbReference type="Proteomes" id="UP001052739"/>
    </source>
</evidence>
<evidence type="ECO:0000313" key="7">
    <source>
        <dbReference type="EMBL" id="GHI26217.1"/>
    </source>
</evidence>
<dbReference type="InterPro" id="IPR002933">
    <property type="entry name" value="Peptidase_M20"/>
</dbReference>
<evidence type="ECO:0000259" key="6">
    <source>
        <dbReference type="Pfam" id="PF07687"/>
    </source>
</evidence>
<dbReference type="PANTHER" id="PTHR43808">
    <property type="entry name" value="ACETYLORNITHINE DEACETYLASE"/>
    <property type="match status" value="1"/>
</dbReference>
<dbReference type="SUPFAM" id="SSF53187">
    <property type="entry name" value="Zn-dependent exopeptidases"/>
    <property type="match status" value="1"/>
</dbReference>
<keyword evidence="4" id="KW-0862">Zinc</keyword>
<keyword evidence="3" id="KW-0378">Hydrolase</keyword>
<keyword evidence="2" id="KW-0479">Metal-binding</keyword>
<sequence length="389" mass="39870">MNPSTARPRTPARPRSASPAAVARLRARLPEMIDDVEALVTAESPTSDVDAVAHCAAVLAALGTRLTGQSPEWLQDTGRPHLRWRFGSGDRVLLLGHLDTVWPVGSLATHPFAVTDGVLTGPGCFDMKAGLVQLFHALASLDDLDGVTVLVTSDEEGGSADSRGLIEDEARRTGAVLVLEAAEDGALKTERKGASLYDLTITGRAAHAGLEPERGVNATTELAHQVLAVDGLTDHTAGTTVTPTVAGAGTTRNTVPDTASLQIDVRARTKREQLRVDSALRGLACALDGARLTLTGGLNRPPLPARSSAGLFGLAEELHTALGLGPLRGAAVGGGSDGNFTAGVGTPTLDGLGAVGGGAHAADEHVLVAELPTRAALLAALVDELCGRS</sequence>
<keyword evidence="8" id="KW-1185">Reference proteome</keyword>
<feature type="domain" description="Peptidase M20 dimerisation" evidence="6">
    <location>
        <begin position="189"/>
        <end position="270"/>
    </location>
</feature>
<dbReference type="Proteomes" id="UP001052739">
    <property type="component" value="Unassembled WGS sequence"/>
</dbReference>
<dbReference type="PROSITE" id="PS00758">
    <property type="entry name" value="ARGE_DAPE_CPG2_1"/>
    <property type="match status" value="1"/>
</dbReference>
<dbReference type="Gene3D" id="3.30.70.360">
    <property type="match status" value="1"/>
</dbReference>
<dbReference type="Pfam" id="PF07687">
    <property type="entry name" value="M20_dimer"/>
    <property type="match status" value="1"/>
</dbReference>
<evidence type="ECO:0000256" key="2">
    <source>
        <dbReference type="ARBA" id="ARBA00022723"/>
    </source>
</evidence>
<keyword evidence="7" id="KW-0645">Protease</keyword>
<evidence type="ECO:0000256" key="5">
    <source>
        <dbReference type="SAM" id="MobiDB-lite"/>
    </source>
</evidence>
<dbReference type="InterPro" id="IPR001261">
    <property type="entry name" value="ArgE/DapE_CS"/>
</dbReference>
<keyword evidence="7" id="KW-0121">Carboxypeptidase</keyword>
<dbReference type="InterPro" id="IPR036264">
    <property type="entry name" value="Bact_exopeptidase_dim_dom"/>
</dbReference>
<evidence type="ECO:0000256" key="3">
    <source>
        <dbReference type="ARBA" id="ARBA00022801"/>
    </source>
</evidence>
<gene>
    <name evidence="7" type="ORF">Shyd_75880</name>
</gene>
<dbReference type="InterPro" id="IPR017150">
    <property type="entry name" value="Pept_M20_glutamate_carboxypep"/>
</dbReference>
<dbReference type="SUPFAM" id="SSF55031">
    <property type="entry name" value="Bacterial exopeptidase dimerisation domain"/>
    <property type="match status" value="1"/>
</dbReference>
<comment type="cofactor">
    <cofactor evidence="1">
        <name>Zn(2+)</name>
        <dbReference type="ChEBI" id="CHEBI:29105"/>
    </cofactor>
</comment>
<dbReference type="GO" id="GO:0004180">
    <property type="term" value="F:carboxypeptidase activity"/>
    <property type="evidence" value="ECO:0007669"/>
    <property type="project" value="UniProtKB-KW"/>
</dbReference>
<organism evidence="7 8">
    <name type="scientific">Streptomyces hydrogenans</name>
    <dbReference type="NCBI Taxonomy" id="1873719"/>
    <lineage>
        <taxon>Bacteria</taxon>
        <taxon>Bacillati</taxon>
        <taxon>Actinomycetota</taxon>
        <taxon>Actinomycetes</taxon>
        <taxon>Kitasatosporales</taxon>
        <taxon>Streptomycetaceae</taxon>
        <taxon>Streptomyces</taxon>
    </lineage>
</organism>
<dbReference type="PANTHER" id="PTHR43808:SF9">
    <property type="entry name" value="BLL0789 PROTEIN"/>
    <property type="match status" value="1"/>
</dbReference>
<name>A0ABQ3PMH3_9ACTN</name>
<reference evidence="7" key="1">
    <citation type="submission" date="2024-05" db="EMBL/GenBank/DDBJ databases">
        <title>Whole genome shotgun sequence of Streptomyces hydrogenans NBRC 13475.</title>
        <authorList>
            <person name="Komaki H."/>
            <person name="Tamura T."/>
        </authorList>
    </citation>
    <scope>NUCLEOTIDE SEQUENCE</scope>
    <source>
        <strain evidence="7">NBRC 13475</strain>
    </source>
</reference>
<evidence type="ECO:0000256" key="1">
    <source>
        <dbReference type="ARBA" id="ARBA00001947"/>
    </source>
</evidence>
<dbReference type="InterPro" id="IPR050072">
    <property type="entry name" value="Peptidase_M20A"/>
</dbReference>
<evidence type="ECO:0000256" key="4">
    <source>
        <dbReference type="ARBA" id="ARBA00022833"/>
    </source>
</evidence>
<dbReference type="InterPro" id="IPR011650">
    <property type="entry name" value="Peptidase_M20_dimer"/>
</dbReference>
<protein>
    <submittedName>
        <fullName evidence="7">Glutamate carboxypeptidase</fullName>
    </submittedName>
</protein>
<dbReference type="EMBL" id="BNDW01000102">
    <property type="protein sequence ID" value="GHI26217.1"/>
    <property type="molecule type" value="Genomic_DNA"/>
</dbReference>
<feature type="region of interest" description="Disordered" evidence="5">
    <location>
        <begin position="1"/>
        <end position="21"/>
    </location>
</feature>
<comment type="caution">
    <text evidence="7">The sequence shown here is derived from an EMBL/GenBank/DDBJ whole genome shotgun (WGS) entry which is preliminary data.</text>
</comment>
<dbReference type="Pfam" id="PF01546">
    <property type="entry name" value="Peptidase_M20"/>
    <property type="match status" value="1"/>
</dbReference>
<dbReference type="PIRSF" id="PIRSF037238">
    <property type="entry name" value="Carboxypeptidase_G2"/>
    <property type="match status" value="1"/>
</dbReference>